<dbReference type="EMBL" id="FQTV01000016">
    <property type="protein sequence ID" value="SHF89745.1"/>
    <property type="molecule type" value="Genomic_DNA"/>
</dbReference>
<keyword evidence="1" id="KW-1133">Transmembrane helix</keyword>
<accession>A0A1M5FDX6</accession>
<evidence type="ECO:0000259" key="2">
    <source>
        <dbReference type="Pfam" id="PF19762"/>
    </source>
</evidence>
<evidence type="ECO:0000313" key="3">
    <source>
        <dbReference type="EMBL" id="SHF89745.1"/>
    </source>
</evidence>
<feature type="transmembrane region" description="Helical" evidence="1">
    <location>
        <begin position="67"/>
        <end position="89"/>
    </location>
</feature>
<organism evidence="3 4">
    <name type="scientific">Bacteroides luti</name>
    <dbReference type="NCBI Taxonomy" id="1297750"/>
    <lineage>
        <taxon>Bacteria</taxon>
        <taxon>Pseudomonadati</taxon>
        <taxon>Bacteroidota</taxon>
        <taxon>Bacteroidia</taxon>
        <taxon>Bacteroidales</taxon>
        <taxon>Bacteroidaceae</taxon>
        <taxon>Bacteroides</taxon>
    </lineage>
</organism>
<protein>
    <recommendedName>
        <fullName evidence="2">DUF6249 domain-containing protein</fullName>
    </recommendedName>
</protein>
<dbReference type="STRING" id="1297750.SAMN05444405_11665"/>
<keyword evidence="1" id="KW-0812">Transmembrane</keyword>
<keyword evidence="4" id="KW-1185">Reference proteome</keyword>
<evidence type="ECO:0000313" key="4">
    <source>
        <dbReference type="Proteomes" id="UP000184509"/>
    </source>
</evidence>
<feature type="transmembrane region" description="Helical" evidence="1">
    <location>
        <begin position="109"/>
        <end position="128"/>
    </location>
</feature>
<gene>
    <name evidence="3" type="ORF">SAMN05444405_11665</name>
</gene>
<keyword evidence="1" id="KW-0472">Membrane</keyword>
<evidence type="ECO:0000256" key="1">
    <source>
        <dbReference type="SAM" id="Phobius"/>
    </source>
</evidence>
<dbReference type="AlphaFoldDB" id="A0A1M5FDX6"/>
<dbReference type="Proteomes" id="UP000184509">
    <property type="component" value="Unassembled WGS sequence"/>
</dbReference>
<proteinExistence type="predicted"/>
<dbReference type="InterPro" id="IPR046216">
    <property type="entry name" value="DUF6249"/>
</dbReference>
<reference evidence="3 4" key="1">
    <citation type="submission" date="2016-11" db="EMBL/GenBank/DDBJ databases">
        <authorList>
            <person name="Jaros S."/>
            <person name="Januszkiewicz K."/>
            <person name="Wedrychowicz H."/>
        </authorList>
    </citation>
    <scope>NUCLEOTIDE SEQUENCE [LARGE SCALE GENOMIC DNA]</scope>
    <source>
        <strain evidence="3 4">DSM 26991</strain>
    </source>
</reference>
<feature type="transmembrane region" description="Helical" evidence="1">
    <location>
        <begin position="6"/>
        <end position="25"/>
    </location>
</feature>
<feature type="domain" description="DUF6249" evidence="2">
    <location>
        <begin position="9"/>
        <end position="129"/>
    </location>
</feature>
<sequence>MDFITIPLVVGIVTLGIYKLFELFVRKKERLSIIEKIGEKFDASMIENKFSFPSKIFKNFSFGSLKAGCLLMGVGLGLLVGFVICISTIRGYNLGDSMNWGVRDTAGIVYGASVLIFGGFGLIAAFIVEMKYSKKDKDEA</sequence>
<dbReference type="Pfam" id="PF19762">
    <property type="entry name" value="DUF6249"/>
    <property type="match status" value="1"/>
</dbReference>
<name>A0A1M5FDX6_9BACE</name>